<dbReference type="RefSeq" id="WP_013368570.1">
    <property type="nucleotide sequence ID" value="NC_017386.1"/>
</dbReference>
<evidence type="ECO:0000313" key="2">
    <source>
        <dbReference type="EMBL" id="AEM42641.1"/>
    </source>
</evidence>
<geneLocation type="plasmid" evidence="3">
    <name>pKVU_100</name>
</geneLocation>
<dbReference type="Proteomes" id="UP000000692">
    <property type="component" value="Plasmid 1"/>
</dbReference>
<accession>F9YB89</accession>
<feature type="region of interest" description="Disordered" evidence="1">
    <location>
        <begin position="405"/>
        <end position="424"/>
    </location>
</feature>
<dbReference type="InterPro" id="IPR012685">
    <property type="entry name" value="CHP02304_F390_synth-rel"/>
</dbReference>
<dbReference type="PATRIC" id="fig|759362.5.peg.2918"/>
<dbReference type="Gene3D" id="3.40.50.12780">
    <property type="entry name" value="N-terminal domain of ligase-like"/>
    <property type="match status" value="1"/>
</dbReference>
<dbReference type="InterPro" id="IPR042099">
    <property type="entry name" value="ANL_N_sf"/>
</dbReference>
<dbReference type="HOGENOM" id="CLU_051010_0_0_5"/>
<name>F9YB89_KETVW</name>
<dbReference type="PANTHER" id="PTHR36932:SF1">
    <property type="entry name" value="CAPSULAR POLYSACCHARIDE BIOSYNTHESIS PROTEIN"/>
    <property type="match status" value="1"/>
</dbReference>
<dbReference type="EMBL" id="CP002019">
    <property type="protein sequence ID" value="AEM42641.1"/>
    <property type="molecule type" value="Genomic_DNA"/>
</dbReference>
<evidence type="ECO:0000256" key="1">
    <source>
        <dbReference type="SAM" id="MobiDB-lite"/>
    </source>
</evidence>
<dbReference type="OrthoDB" id="580775at2"/>
<reference evidence="2 3" key="1">
    <citation type="journal article" date="2011" name="J. Bacteriol.">
        <title>Complete genome sequence of the industrial strain Ketogulonicigenium vulgare WSH-001.</title>
        <authorList>
            <person name="Liu L."/>
            <person name="Li Y."/>
            <person name="Zhang J."/>
            <person name="Zhou Z."/>
            <person name="Liu J."/>
            <person name="Li X."/>
            <person name="Zhou J."/>
            <person name="Du G."/>
            <person name="Wang L."/>
            <person name="Chen J."/>
        </authorList>
    </citation>
    <scope>NUCLEOTIDE SEQUENCE [LARGE SCALE GENOMIC DNA]</scope>
    <source>
        <strain evidence="2 3">WSH-001</strain>
        <plasmid evidence="3">pKVU_100</plasmid>
    </source>
</reference>
<evidence type="ECO:0000313" key="3">
    <source>
        <dbReference type="Proteomes" id="UP000000692"/>
    </source>
</evidence>
<protein>
    <submittedName>
        <fullName evidence="2">Putative adenylate-forming enzyme</fullName>
    </submittedName>
</protein>
<dbReference type="AlphaFoldDB" id="F9YB89"/>
<dbReference type="NCBIfam" id="TIGR02304">
    <property type="entry name" value="aden_form_hyp"/>
    <property type="match status" value="1"/>
</dbReference>
<keyword evidence="2" id="KW-0614">Plasmid</keyword>
<organism evidence="2 3">
    <name type="scientific">Ketogulonicigenium vulgare (strain WSH-001)</name>
    <dbReference type="NCBI Taxonomy" id="759362"/>
    <lineage>
        <taxon>Bacteria</taxon>
        <taxon>Pseudomonadati</taxon>
        <taxon>Pseudomonadota</taxon>
        <taxon>Alphaproteobacteria</taxon>
        <taxon>Rhodobacterales</taxon>
        <taxon>Roseobacteraceae</taxon>
        <taxon>Ketogulonicigenium</taxon>
    </lineage>
</organism>
<dbReference type="KEGG" id="kvl:KVU_PA0224"/>
<keyword evidence="3" id="KW-1185">Reference proteome</keyword>
<dbReference type="PANTHER" id="PTHR36932">
    <property type="entry name" value="CAPSULAR POLYSACCHARIDE BIOSYNTHESIS PROTEIN"/>
    <property type="match status" value="1"/>
</dbReference>
<dbReference type="InterPro" id="IPR053158">
    <property type="entry name" value="CapK_Type1_Caps_Biosynth"/>
</dbReference>
<gene>
    <name evidence="2" type="ordered locus">KVU_PA0224</name>
</gene>
<proteinExistence type="predicted"/>
<sequence length="424" mass="47065">MTPAAAFAAIRWGRGFRTRAAVEAHQARGLARLRRDIMPRAPFYAPFADRPMDEWPLMSKPALMADFCTINTRGISLDQALETARRAEESRDFSPLIGDVAVGLSTGTSGQRGLFLTSPYERRLWAAVMCGRFWPRPLLARQRIAFFLRANNALYESLNNPLVRFAFFDLLAGVTDHLPRLAQTHPTVLIAPAQVLRHLALAQIRGDLNIAPQRIISVAEVLSPEDAALITTAFRRAPDQVYQCTEGVLAYTCPHGSLHLNERFVHFDRKVLDAATGAFSPIITDFTRESLPILRYALDDVLVPDPAPCACGCATTRIARIEGRCDDMLFWEGQGGRRMVPSDVIRQAVATAQVQVRDYRARQTGSHLLEIWLDTGDMRGATQQVSAALNQSAARLQARLPELRFHAGLPPPDGPKLRRVRAIS</sequence>